<organism evidence="1 2">
    <name type="scientific">Penicillium subrubescens</name>
    <dbReference type="NCBI Taxonomy" id="1316194"/>
    <lineage>
        <taxon>Eukaryota</taxon>
        <taxon>Fungi</taxon>
        <taxon>Dikarya</taxon>
        <taxon>Ascomycota</taxon>
        <taxon>Pezizomycotina</taxon>
        <taxon>Eurotiomycetes</taxon>
        <taxon>Eurotiomycetidae</taxon>
        <taxon>Eurotiales</taxon>
        <taxon>Aspergillaceae</taxon>
        <taxon>Penicillium</taxon>
    </lineage>
</organism>
<keyword evidence="2" id="KW-1185">Reference proteome</keyword>
<proteinExistence type="predicted"/>
<protein>
    <submittedName>
        <fullName evidence="1">Uncharacterized protein</fullName>
    </submittedName>
</protein>
<gene>
    <name evidence="1" type="ORF">PENSUB_3691</name>
</gene>
<accession>A0A1Q5UEH2</accession>
<dbReference type="Proteomes" id="UP000186955">
    <property type="component" value="Unassembled WGS sequence"/>
</dbReference>
<comment type="caution">
    <text evidence="1">The sequence shown here is derived from an EMBL/GenBank/DDBJ whole genome shotgun (WGS) entry which is preliminary data.</text>
</comment>
<name>A0A1Q5UEH2_9EURO</name>
<evidence type="ECO:0000313" key="2">
    <source>
        <dbReference type="Proteomes" id="UP000186955"/>
    </source>
</evidence>
<reference evidence="1 2" key="1">
    <citation type="submission" date="2016-10" db="EMBL/GenBank/DDBJ databases">
        <title>Genome sequence of the ascomycete fungus Penicillium subrubescens.</title>
        <authorList>
            <person name="De Vries R.P."/>
            <person name="Peng M."/>
            <person name="Dilokpimol A."/>
            <person name="Hilden K."/>
            <person name="Makela M.R."/>
            <person name="Grigoriev I."/>
            <person name="Riley R."/>
            <person name="Granchi Z."/>
        </authorList>
    </citation>
    <scope>NUCLEOTIDE SEQUENCE [LARGE SCALE GENOMIC DNA]</scope>
    <source>
        <strain evidence="1 2">CBS 132785</strain>
    </source>
</reference>
<sequence length="90" mass="9697">MVTAYNREVQDKVTQINSVPSSLPSDVEADVCNSWATYSENQKHLRSVLIYKHALLGVAGLSDPVLQLVRADQSANDAGNFSGAAYLTGE</sequence>
<evidence type="ECO:0000313" key="1">
    <source>
        <dbReference type="EMBL" id="OKP10871.1"/>
    </source>
</evidence>
<dbReference type="EMBL" id="MNBE01000310">
    <property type="protein sequence ID" value="OKP10871.1"/>
    <property type="molecule type" value="Genomic_DNA"/>
</dbReference>
<dbReference type="AlphaFoldDB" id="A0A1Q5UEH2"/>